<dbReference type="Gene3D" id="3.40.50.300">
    <property type="entry name" value="P-loop containing nucleotide triphosphate hydrolases"/>
    <property type="match status" value="1"/>
</dbReference>
<evidence type="ECO:0008006" key="7">
    <source>
        <dbReference type="Google" id="ProtNLM"/>
    </source>
</evidence>
<evidence type="ECO:0000313" key="6">
    <source>
        <dbReference type="Proteomes" id="UP001172673"/>
    </source>
</evidence>
<dbReference type="PANTHER" id="PTHR10039">
    <property type="entry name" value="AMELOGENIN"/>
    <property type="match status" value="1"/>
</dbReference>
<organism evidence="5 6">
    <name type="scientific">Cladophialophora chaetospira</name>
    <dbReference type="NCBI Taxonomy" id="386627"/>
    <lineage>
        <taxon>Eukaryota</taxon>
        <taxon>Fungi</taxon>
        <taxon>Dikarya</taxon>
        <taxon>Ascomycota</taxon>
        <taxon>Pezizomycotina</taxon>
        <taxon>Eurotiomycetes</taxon>
        <taxon>Chaetothyriomycetidae</taxon>
        <taxon>Chaetothyriales</taxon>
        <taxon>Herpotrichiellaceae</taxon>
        <taxon>Cladophialophora</taxon>
    </lineage>
</organism>
<dbReference type="SUPFAM" id="SSF52540">
    <property type="entry name" value="P-loop containing nucleoside triphosphate hydrolases"/>
    <property type="match status" value="1"/>
</dbReference>
<feature type="region of interest" description="Disordered" evidence="2">
    <location>
        <begin position="61"/>
        <end position="81"/>
    </location>
</feature>
<protein>
    <recommendedName>
        <fullName evidence="7">NACHT domain-containing protein</fullName>
    </recommendedName>
</protein>
<reference evidence="5" key="1">
    <citation type="submission" date="2022-10" db="EMBL/GenBank/DDBJ databases">
        <title>Culturing micro-colonial fungi from biological soil crusts in the Mojave desert and describing Neophaeococcomyces mojavensis, and introducing the new genera and species Taxawa tesnikishii.</title>
        <authorList>
            <person name="Kurbessoian T."/>
            <person name="Stajich J.E."/>
        </authorList>
    </citation>
    <scope>NUCLEOTIDE SEQUENCE</scope>
    <source>
        <strain evidence="5">TK_41</strain>
    </source>
</reference>
<dbReference type="AlphaFoldDB" id="A0AA39CE08"/>
<evidence type="ECO:0000256" key="1">
    <source>
        <dbReference type="ARBA" id="ARBA00022737"/>
    </source>
</evidence>
<evidence type="ECO:0000259" key="4">
    <source>
        <dbReference type="Pfam" id="PF25053"/>
    </source>
</evidence>
<evidence type="ECO:0000313" key="5">
    <source>
        <dbReference type="EMBL" id="KAJ9604910.1"/>
    </source>
</evidence>
<dbReference type="PANTHER" id="PTHR10039:SF5">
    <property type="entry name" value="NACHT DOMAIN-CONTAINING PROTEIN"/>
    <property type="match status" value="1"/>
</dbReference>
<dbReference type="InterPro" id="IPR056693">
    <property type="entry name" value="DUF7791"/>
</dbReference>
<feature type="domain" description="DUF7791" evidence="4">
    <location>
        <begin position="508"/>
        <end position="646"/>
    </location>
</feature>
<dbReference type="InterPro" id="IPR027417">
    <property type="entry name" value="P-loop_NTPase"/>
</dbReference>
<comment type="caution">
    <text evidence="5">The sequence shown here is derived from an EMBL/GenBank/DDBJ whole genome shotgun (WGS) entry which is preliminary data.</text>
</comment>
<dbReference type="Pfam" id="PF25053">
    <property type="entry name" value="DUF7791"/>
    <property type="match status" value="1"/>
</dbReference>
<evidence type="ECO:0000256" key="2">
    <source>
        <dbReference type="SAM" id="MobiDB-lite"/>
    </source>
</evidence>
<sequence length="928" mass="105260">MADPISISGLVVSAIQLVDVGIRFCRETREIYQVGSSSGNKDVQTTTSAFVQATRSLQDELSPFHSSTSHEAGDQNSPPDDAFKAHEKCILDLAQKCTEIGSELESKLQSMELSGRRGRIRSMRQAGKNIWNNRKIEAIAETLDKYRCEMQTQAMFYVEQRRLYDAEKMLGQQKLIDAGMKAALARMESRLGNIEQNQPTVEQPHESTFSWVFNEFSTPFGGRVDFTRWLARESGIFWISGKAGSGKSTLVKHICTSERTTTELGKWSHQHYLMTAAFFAWSSGTSFERTEHGFCRSVLHQLLSGRPDLVERVLPGQYQVMRNISSANTCHVSTPEFRKAFAQLARFTSDQSSAAFTSPRICIFLDGLDELEGGLDPAIFLQDLTRTHCGFKVVVSGRPLNQFDAIFKEVPQIRVQDLTFEDICNYVNASMNSNAAWYDIARTEKARAEILLREVVSKADGVFLWVALVIGALKSALDEGDTMTDLFAILDELPNELETLYQHMFAKMKPRHRQQAAQYLSLFETFRRLYPENTMKTLYLALTEEDSTAFINECRAKYIDDKWKYERCVTLEKRLKARCCGLLEVRHHGETVTDRPPWQLLMESQVQYLHKSAIDFLAMDGPRELITKVQEAGFDADLQLAKAQILLLRGESWCEMDYLYGHKVMSVAPSTGQLRNQAQPALSGNKGWLSAFELLLDRMRIRASLQTVNRPPLLELLVSILNSLPLAIWRNLFETSHEIYNNWQPELSTFFFAVQAGLAEAVNCELGKMPSGFLPPSSVPWLKMVYQPMLKDKWRGPMQDRLRVAELLIKHGASLSEVAGDFTHRLVFPPNEWTCVIPRNDLQHLAQVTSESQHTSNPAPAVIQETDTDRLLDSQQDVSHDNDSDWLILDKRDVPGTRVCARLSKTQQRMWDRVIELLPGLSLGDLLR</sequence>
<proteinExistence type="predicted"/>
<dbReference type="Proteomes" id="UP001172673">
    <property type="component" value="Unassembled WGS sequence"/>
</dbReference>
<dbReference type="InterPro" id="IPR056884">
    <property type="entry name" value="NPHP3-like_N"/>
</dbReference>
<name>A0AA39CE08_9EURO</name>
<dbReference type="Pfam" id="PF24883">
    <property type="entry name" value="NPHP3_N"/>
    <property type="match status" value="1"/>
</dbReference>
<gene>
    <name evidence="5" type="ORF">H2200_010299</name>
</gene>
<feature type="compositionally biased region" description="Polar residues" evidence="2">
    <location>
        <begin position="64"/>
        <end position="78"/>
    </location>
</feature>
<evidence type="ECO:0000259" key="3">
    <source>
        <dbReference type="Pfam" id="PF24883"/>
    </source>
</evidence>
<accession>A0AA39CE08</accession>
<keyword evidence="6" id="KW-1185">Reference proteome</keyword>
<feature type="domain" description="Nephrocystin 3-like N-terminal" evidence="3">
    <location>
        <begin position="225"/>
        <end position="398"/>
    </location>
</feature>
<keyword evidence="1" id="KW-0677">Repeat</keyword>
<dbReference type="EMBL" id="JAPDRK010000017">
    <property type="protein sequence ID" value="KAJ9604910.1"/>
    <property type="molecule type" value="Genomic_DNA"/>
</dbReference>